<accession>A0A167QWX3</accession>
<feature type="compositionally biased region" description="Basic and acidic residues" evidence="2">
    <location>
        <begin position="1"/>
        <end position="12"/>
    </location>
</feature>
<reference evidence="3 4" key="1">
    <citation type="journal article" date="2016" name="Genome Biol. Evol.">
        <title>Divergent and convergent evolution of fungal pathogenicity.</title>
        <authorList>
            <person name="Shang Y."/>
            <person name="Xiao G."/>
            <person name="Zheng P."/>
            <person name="Cen K."/>
            <person name="Zhan S."/>
            <person name="Wang C."/>
        </authorList>
    </citation>
    <scope>NUCLEOTIDE SEQUENCE [LARGE SCALE GENOMIC DNA]</scope>
    <source>
        <strain evidence="3 4">RCEF 264</strain>
    </source>
</reference>
<dbReference type="InterPro" id="IPR053175">
    <property type="entry name" value="DHMBA_Reg_Transcription_Factor"/>
</dbReference>
<keyword evidence="4" id="KW-1185">Reference proteome</keyword>
<name>A0A167QWX3_9HYPO</name>
<dbReference type="PANTHER" id="PTHR38791">
    <property type="entry name" value="ZN(II)2CYS6 TRANSCRIPTION FACTOR (EUROFUNG)-RELATED-RELATED"/>
    <property type="match status" value="1"/>
</dbReference>
<evidence type="ECO:0000256" key="2">
    <source>
        <dbReference type="SAM" id="MobiDB-lite"/>
    </source>
</evidence>
<comment type="caution">
    <text evidence="3">The sequence shown here is derived from an EMBL/GenBank/DDBJ whole genome shotgun (WGS) entry which is preliminary data.</text>
</comment>
<feature type="compositionally biased region" description="Low complexity" evidence="2">
    <location>
        <begin position="42"/>
        <end position="68"/>
    </location>
</feature>
<dbReference type="PANTHER" id="PTHR38791:SF5">
    <property type="entry name" value="TRANSCRIPTION FACTOR DBAG-RELATED"/>
    <property type="match status" value="1"/>
</dbReference>
<dbReference type="OrthoDB" id="5429770at2759"/>
<keyword evidence="1" id="KW-0539">Nucleus</keyword>
<proteinExistence type="predicted"/>
<dbReference type="EMBL" id="AZHD01000013">
    <property type="protein sequence ID" value="OAA58045.1"/>
    <property type="molecule type" value="Genomic_DNA"/>
</dbReference>
<dbReference type="STRING" id="1081102.A0A167QWX3"/>
<feature type="compositionally biased region" description="Basic and acidic residues" evidence="2">
    <location>
        <begin position="88"/>
        <end position="97"/>
    </location>
</feature>
<sequence>MVDLMFRDESSHVIKKAQAKQQRRRKASGRTPEPVASPRLDASTSTSVSSPSSSAASSLLQPPLRPSTIADNPPTHPNTVVLPVSSTDVDRVDESERGPALSAFPRHTSQQPPKPEQPKQLVWTRDEHLLPSPEAGNWPSTPQVALMYDIEPTCQERGTAFFFSRYVTIDENASHQRFDFLYDIWRPASPAGTQQLDGVLASMTAVGLVGISHLTHSEEVIDSARKSYGTALCLTNAALRDPQEAIKDTTMLSVLILGVFEMMAEPGVKTMKTWQDHINGALELAKLRGASQFQTRAGVRMFNMLCESITISCMQRHVPMPPEVVALQAQLFSHGALEQEPGSFGGIDLTKPIYKLLQARHDVTTMNLMNNLDDVLARLDDIEAEFDRTISSFPVDCYYKVFKVTKAHKAVFRDTCHVYPSVATASVWNRLRSGRILVLETVLAAIRQRFADAGDEDGELVPQKYATAYRQAWAKLERVNAAIVASVPQQFGLLNPVNPYFDSLKLMPTVAAPLSTTEVREPPTPPAQSPISSVGSAPTPSHHPDERSGETAGSHAGHDDEEVVFDDGGPSLQNPTRAHNPDEEARRYMLLASATNAAVWPLFAVGVSSVCSPHLKEYVVARLAAIYDETGLSQARAIASIVRNRQLVKSPLHTLSLKASNHMPPPFLAAGQKNLGAREFPVKGEAKGGA</sequence>
<feature type="region of interest" description="Disordered" evidence="2">
    <location>
        <begin position="515"/>
        <end position="580"/>
    </location>
</feature>
<dbReference type="Pfam" id="PF11951">
    <property type="entry name" value="Fungal_trans_2"/>
    <property type="match status" value="1"/>
</dbReference>
<evidence type="ECO:0000256" key="1">
    <source>
        <dbReference type="ARBA" id="ARBA00023242"/>
    </source>
</evidence>
<dbReference type="Proteomes" id="UP000076874">
    <property type="component" value="Unassembled WGS sequence"/>
</dbReference>
<evidence type="ECO:0000313" key="3">
    <source>
        <dbReference type="EMBL" id="OAA58045.1"/>
    </source>
</evidence>
<organism evidence="3 4">
    <name type="scientific">Niveomyces insectorum RCEF 264</name>
    <dbReference type="NCBI Taxonomy" id="1081102"/>
    <lineage>
        <taxon>Eukaryota</taxon>
        <taxon>Fungi</taxon>
        <taxon>Dikarya</taxon>
        <taxon>Ascomycota</taxon>
        <taxon>Pezizomycotina</taxon>
        <taxon>Sordariomycetes</taxon>
        <taxon>Hypocreomycetidae</taxon>
        <taxon>Hypocreales</taxon>
        <taxon>Cordycipitaceae</taxon>
        <taxon>Niveomyces</taxon>
    </lineage>
</organism>
<dbReference type="AlphaFoldDB" id="A0A167QWX3"/>
<gene>
    <name evidence="3" type="ORF">SPI_06930</name>
</gene>
<protein>
    <submittedName>
        <fullName evidence="3">C6 zinc finger domain containing protein</fullName>
    </submittedName>
</protein>
<evidence type="ECO:0000313" key="4">
    <source>
        <dbReference type="Proteomes" id="UP000076874"/>
    </source>
</evidence>
<feature type="compositionally biased region" description="Basic residues" evidence="2">
    <location>
        <begin position="13"/>
        <end position="28"/>
    </location>
</feature>
<dbReference type="InterPro" id="IPR021858">
    <property type="entry name" value="Fun_TF"/>
</dbReference>
<feature type="compositionally biased region" description="Polar residues" evidence="2">
    <location>
        <begin position="529"/>
        <end position="539"/>
    </location>
</feature>
<feature type="region of interest" description="Disordered" evidence="2">
    <location>
        <begin position="1"/>
        <end position="119"/>
    </location>
</feature>